<sequence length="328" mass="36460">MPDLKTYLASKYMSGPKADAILQHAGVEKKKRKRKNEDYVGGSSKASGSGLVLQDEDERWGKKDADDMEGDDTPVIGKDIATFKKGKSAWATVGATALPLPAGVKEEPRDAASDDAGPSTTTAGAQEQQPKQQLTKRRGGLRTAKQLAEEAKVTAAEQRSPSPEPGGPDPTQTVYRDQSGKVLDVEALRQEARRAEEEEKRKEAERKEWSKGLAQRQAREERVREEKAMGNKDVARYADDEAMNREMKDVERWNDPAANFATTKKGKKKGPKIPVYKGSWPENRFGLAPGYRWDGVDRSNGFEKKWLQAQNTYARTAVEASKWSMEDM</sequence>
<dbReference type="GO" id="GO:0000398">
    <property type="term" value="P:mRNA splicing, via spliceosome"/>
    <property type="evidence" value="ECO:0007669"/>
    <property type="project" value="TreeGrafter"/>
</dbReference>
<organism evidence="3 4">
    <name type="scientific">Apiotrichum porosum</name>
    <dbReference type="NCBI Taxonomy" id="105984"/>
    <lineage>
        <taxon>Eukaryota</taxon>
        <taxon>Fungi</taxon>
        <taxon>Dikarya</taxon>
        <taxon>Basidiomycota</taxon>
        <taxon>Agaricomycotina</taxon>
        <taxon>Tremellomycetes</taxon>
        <taxon>Trichosporonales</taxon>
        <taxon>Trichosporonaceae</taxon>
        <taxon>Apiotrichum</taxon>
    </lineage>
</organism>
<name>A0A427XNN8_9TREE</name>
<dbReference type="RefSeq" id="XP_028475284.1">
    <property type="nucleotide sequence ID" value="XM_028624212.1"/>
</dbReference>
<feature type="region of interest" description="Disordered" evidence="2">
    <location>
        <begin position="96"/>
        <end position="229"/>
    </location>
</feature>
<dbReference type="InterPro" id="IPR018609">
    <property type="entry name" value="Bud13"/>
</dbReference>
<evidence type="ECO:0000256" key="2">
    <source>
        <dbReference type="SAM" id="MobiDB-lite"/>
    </source>
</evidence>
<feature type="compositionally biased region" description="Basic and acidic residues" evidence="2">
    <location>
        <begin position="183"/>
        <end position="210"/>
    </location>
</feature>
<accession>A0A427XNN8</accession>
<dbReference type="STRING" id="105984.A0A427XNN8"/>
<comment type="caution">
    <text evidence="3">The sequence shown here is derived from an EMBL/GenBank/DDBJ whole genome shotgun (WGS) entry which is preliminary data.</text>
</comment>
<dbReference type="EMBL" id="RSCE01000008">
    <property type="protein sequence ID" value="RSH80337.1"/>
    <property type="molecule type" value="Genomic_DNA"/>
</dbReference>
<dbReference type="InterPro" id="IPR051112">
    <property type="entry name" value="CWC26_splicing_factor"/>
</dbReference>
<feature type="region of interest" description="Disordered" evidence="2">
    <location>
        <begin position="25"/>
        <end position="76"/>
    </location>
</feature>
<protein>
    <submittedName>
        <fullName evidence="3">Pre-mRNA-splicing factor cwc26</fullName>
    </submittedName>
</protein>
<dbReference type="AlphaFoldDB" id="A0A427XNN8"/>
<feature type="region of interest" description="Disordered" evidence="2">
    <location>
        <begin position="247"/>
        <end position="279"/>
    </location>
</feature>
<reference evidence="3 4" key="1">
    <citation type="submission" date="2018-11" db="EMBL/GenBank/DDBJ databases">
        <title>Genome sequence of Apiotrichum porosum DSM 27194.</title>
        <authorList>
            <person name="Aliyu H."/>
            <person name="Gorte O."/>
            <person name="Ochsenreither K."/>
        </authorList>
    </citation>
    <scope>NUCLEOTIDE SEQUENCE [LARGE SCALE GENOMIC DNA]</scope>
    <source>
        <strain evidence="3 4">DSM 27194</strain>
    </source>
</reference>
<gene>
    <name evidence="3" type="primary">CWC26</name>
    <name evidence="3" type="ORF">EHS24_008913</name>
</gene>
<evidence type="ECO:0000313" key="3">
    <source>
        <dbReference type="EMBL" id="RSH80337.1"/>
    </source>
</evidence>
<dbReference type="GO" id="GO:0005684">
    <property type="term" value="C:U2-type spliceosomal complex"/>
    <property type="evidence" value="ECO:0007669"/>
    <property type="project" value="TreeGrafter"/>
</dbReference>
<dbReference type="Proteomes" id="UP000279236">
    <property type="component" value="Unassembled WGS sequence"/>
</dbReference>
<feature type="compositionally biased region" description="Basic and acidic residues" evidence="2">
    <location>
        <begin position="217"/>
        <end position="229"/>
    </location>
</feature>
<dbReference type="GO" id="GO:0003723">
    <property type="term" value="F:RNA binding"/>
    <property type="evidence" value="ECO:0007669"/>
    <property type="project" value="TreeGrafter"/>
</dbReference>
<dbReference type="Pfam" id="PF09736">
    <property type="entry name" value="Bud13"/>
    <property type="match status" value="1"/>
</dbReference>
<dbReference type="OrthoDB" id="6022at2759"/>
<dbReference type="GO" id="GO:0070274">
    <property type="term" value="C:RES complex"/>
    <property type="evidence" value="ECO:0007669"/>
    <property type="project" value="TreeGrafter"/>
</dbReference>
<keyword evidence="4" id="KW-1185">Reference proteome</keyword>
<dbReference type="PANTHER" id="PTHR31809">
    <property type="entry name" value="BUD13 HOMOLOG"/>
    <property type="match status" value="1"/>
</dbReference>
<feature type="compositionally biased region" description="Polar residues" evidence="2">
    <location>
        <begin position="118"/>
        <end position="133"/>
    </location>
</feature>
<dbReference type="PANTHER" id="PTHR31809:SF0">
    <property type="entry name" value="BUD13 HOMOLOG"/>
    <property type="match status" value="1"/>
</dbReference>
<dbReference type="GeneID" id="39593456"/>
<comment type="similarity">
    <text evidence="1">Belongs to the CWC26 family.</text>
</comment>
<evidence type="ECO:0000313" key="4">
    <source>
        <dbReference type="Proteomes" id="UP000279236"/>
    </source>
</evidence>
<evidence type="ECO:0000256" key="1">
    <source>
        <dbReference type="ARBA" id="ARBA00011069"/>
    </source>
</evidence>
<proteinExistence type="inferred from homology"/>